<keyword evidence="9" id="KW-0576">Peroxisome</keyword>
<keyword evidence="8" id="KW-0472">Membrane</keyword>
<dbReference type="GO" id="GO:1990429">
    <property type="term" value="C:peroxisomal importomer complex"/>
    <property type="evidence" value="ECO:0007669"/>
    <property type="project" value="TreeGrafter"/>
</dbReference>
<evidence type="ECO:0000259" key="14">
    <source>
        <dbReference type="PROSITE" id="PS50002"/>
    </source>
</evidence>
<dbReference type="Pfam" id="PF04088">
    <property type="entry name" value="Peroxin-13_N"/>
    <property type="match status" value="1"/>
</dbReference>
<evidence type="ECO:0000256" key="1">
    <source>
        <dbReference type="ARBA" id="ARBA00006033"/>
    </source>
</evidence>
<keyword evidence="3" id="KW-0813">Transport</keyword>
<evidence type="ECO:0000256" key="8">
    <source>
        <dbReference type="ARBA" id="ARBA00023136"/>
    </source>
</evidence>
<dbReference type="PANTHER" id="PTHR19332">
    <property type="entry name" value="PEROXISOMAL MEMBRANE PROTEIN PEX13"/>
    <property type="match status" value="1"/>
</dbReference>
<dbReference type="Pfam" id="PF07653">
    <property type="entry name" value="SH3_2"/>
    <property type="match status" value="1"/>
</dbReference>
<dbReference type="Gene3D" id="2.30.30.40">
    <property type="entry name" value="SH3 Domains"/>
    <property type="match status" value="1"/>
</dbReference>
<evidence type="ECO:0000256" key="12">
    <source>
        <dbReference type="ARBA" id="ARBA00046271"/>
    </source>
</evidence>
<evidence type="ECO:0000256" key="13">
    <source>
        <dbReference type="PROSITE-ProRule" id="PRU00192"/>
    </source>
</evidence>
<dbReference type="SUPFAM" id="SSF50044">
    <property type="entry name" value="SH3-domain"/>
    <property type="match status" value="1"/>
</dbReference>
<keyword evidence="5" id="KW-0653">Protein transport</keyword>
<keyword evidence="6" id="KW-1133">Transmembrane helix</keyword>
<keyword evidence="7" id="KW-0811">Translocation</keyword>
<reference evidence="15" key="1">
    <citation type="journal article" date="2012" name="Insect Biochem. Mol. Biol.">
        <title>Transcriptome and full-length cDNA resources for the mountain pine beetle, Dendroctonus ponderosae Hopkins, a major insect pest of pine forests.</title>
        <authorList>
            <person name="Keeling C.I."/>
            <person name="Henderson H."/>
            <person name="Li M."/>
            <person name="Yuen M."/>
            <person name="Clark E.L."/>
            <person name="Fraser J.D."/>
            <person name="Huber D.P."/>
            <person name="Liao N.Y."/>
            <person name="Roderick Docking T."/>
            <person name="Birol I."/>
            <person name="Chan S.K."/>
            <person name="Taylor G.A."/>
            <person name="Palmquist D."/>
            <person name="Jones S.J."/>
            <person name="Bohlmann J."/>
        </authorList>
    </citation>
    <scope>NUCLEOTIDE SEQUENCE</scope>
    <source>
        <tissue evidence="15">Larvae</tissue>
    </source>
</reference>
<dbReference type="GeneID" id="109539154"/>
<proteinExistence type="evidence at transcript level"/>
<organism evidence="15">
    <name type="scientific">Dendroctonus ponderosae</name>
    <name type="common">Mountain pine beetle</name>
    <dbReference type="NCBI Taxonomy" id="77166"/>
    <lineage>
        <taxon>Eukaryota</taxon>
        <taxon>Metazoa</taxon>
        <taxon>Ecdysozoa</taxon>
        <taxon>Arthropoda</taxon>
        <taxon>Hexapoda</taxon>
        <taxon>Insecta</taxon>
        <taxon>Pterygota</taxon>
        <taxon>Neoptera</taxon>
        <taxon>Endopterygota</taxon>
        <taxon>Coleoptera</taxon>
        <taxon>Polyphaga</taxon>
        <taxon>Cucujiformia</taxon>
        <taxon>Curculionidae</taxon>
        <taxon>Scolytinae</taxon>
        <taxon>Dendroctonus</taxon>
    </lineage>
</organism>
<evidence type="ECO:0000256" key="3">
    <source>
        <dbReference type="ARBA" id="ARBA00022448"/>
    </source>
</evidence>
<evidence type="ECO:0000313" key="15">
    <source>
        <dbReference type="EMBL" id="AEE63568.1"/>
    </source>
</evidence>
<dbReference type="RefSeq" id="XP_019762320.2">
    <property type="nucleotide sequence ID" value="XM_019906761.2"/>
</dbReference>
<dbReference type="HOGENOM" id="CLU_045457_1_0_1"/>
<keyword evidence="2 13" id="KW-0728">SH3 domain</keyword>
<feature type="domain" description="SH3" evidence="14">
    <location>
        <begin position="257"/>
        <end position="324"/>
    </location>
</feature>
<name>J3JZD0_DENPD</name>
<dbReference type="OrthoDB" id="10037838at2759"/>
<evidence type="ECO:0000256" key="11">
    <source>
        <dbReference type="ARBA" id="ARBA00034535"/>
    </source>
</evidence>
<comment type="similarity">
    <text evidence="1">Belongs to the peroxin-13 family.</text>
</comment>
<evidence type="ECO:0000256" key="4">
    <source>
        <dbReference type="ARBA" id="ARBA00022692"/>
    </source>
</evidence>
<dbReference type="KEGG" id="dpa:109539154"/>
<dbReference type="InterPro" id="IPR001452">
    <property type="entry name" value="SH3_domain"/>
</dbReference>
<dbReference type="PANTHER" id="PTHR19332:SF1">
    <property type="entry name" value="PEROXISOMAL MEMBRANE PROTEIN PEX13"/>
    <property type="match status" value="1"/>
</dbReference>
<evidence type="ECO:0000256" key="6">
    <source>
        <dbReference type="ARBA" id="ARBA00022989"/>
    </source>
</evidence>
<dbReference type="GO" id="GO:0016560">
    <property type="term" value="P:protein import into peroxisome matrix, docking"/>
    <property type="evidence" value="ECO:0007669"/>
    <property type="project" value="InterPro"/>
</dbReference>
<dbReference type="InterPro" id="IPR036028">
    <property type="entry name" value="SH3-like_dom_sf"/>
</dbReference>
<dbReference type="SMART" id="SM00326">
    <property type="entry name" value="SH3"/>
    <property type="match status" value="1"/>
</dbReference>
<evidence type="ECO:0000256" key="2">
    <source>
        <dbReference type="ARBA" id="ARBA00022443"/>
    </source>
</evidence>
<evidence type="ECO:0000256" key="10">
    <source>
        <dbReference type="ARBA" id="ARBA00029693"/>
    </source>
</evidence>
<dbReference type="EMBL" id="BT128611">
    <property type="protein sequence ID" value="AEE63568.1"/>
    <property type="molecule type" value="mRNA"/>
</dbReference>
<dbReference type="PROSITE" id="PS50002">
    <property type="entry name" value="SH3"/>
    <property type="match status" value="1"/>
</dbReference>
<evidence type="ECO:0000256" key="9">
    <source>
        <dbReference type="ARBA" id="ARBA00023140"/>
    </source>
</evidence>
<dbReference type="AlphaFoldDB" id="J3JZD0"/>
<evidence type="ECO:0000256" key="5">
    <source>
        <dbReference type="ARBA" id="ARBA00022927"/>
    </source>
</evidence>
<comment type="subcellular location">
    <subcellularLocation>
        <location evidence="12">Peroxisome membrane</location>
    </subcellularLocation>
</comment>
<dbReference type="InterPro" id="IPR035463">
    <property type="entry name" value="Pex13"/>
</dbReference>
<sequence>MNKMSTPWEPASALQNTAQFLRNQNMGAPFISGRAPVLPPRPLPPGSNSYSLPYGLSSYNSPYGSFGGYGASPYRGALYGSSYGAGYSNYNSMYQNPDYSGDDHERRFIQYAEENSRQTFASVENVVRAFNSLAMMLDNTFFAMTSSFRAILGVAENFGRLRSMFGHIWYSVNVFRFITWMYRKLRLMLGLKAPKSASSLAWKEAGYGAGSAAASPPPSGSSWPTLAFLGVIVSAPYLISRFLPKYEDKLDPANWKSPGIKAKACFDFVATSPNELTIHTNDNILLAPTHIQEEMNLKNSGWAYGVHNGKSGMIPLNYIVISKNNKAVPETVPIPRISNIKDANGPVKTHSKRVSFGDIEIFENDENLIRKEKLPDESADSCSTEKPGAV</sequence>
<dbReference type="GO" id="GO:0005778">
    <property type="term" value="C:peroxisomal membrane"/>
    <property type="evidence" value="ECO:0007669"/>
    <property type="project" value="UniProtKB-SubCell"/>
</dbReference>
<protein>
    <recommendedName>
        <fullName evidence="11">Peroxisomal membrane protein PEX13</fullName>
    </recommendedName>
    <alternativeName>
        <fullName evidence="10">Peroxin-13</fullName>
    </alternativeName>
</protein>
<keyword evidence="4" id="KW-0812">Transmembrane</keyword>
<accession>J3JZD0</accession>
<dbReference type="InterPro" id="IPR007223">
    <property type="entry name" value="Peroxin-13_N"/>
</dbReference>
<evidence type="ECO:0000256" key="7">
    <source>
        <dbReference type="ARBA" id="ARBA00023010"/>
    </source>
</evidence>